<dbReference type="InterPro" id="IPR035965">
    <property type="entry name" value="PAS-like_dom_sf"/>
</dbReference>
<accession>A0A9D1IZ25</accession>
<keyword evidence="1" id="KW-0547">Nucleotide-binding</keyword>
<reference evidence="7" key="2">
    <citation type="journal article" date="2021" name="PeerJ">
        <title>Extensive microbial diversity within the chicken gut microbiome revealed by metagenomics and culture.</title>
        <authorList>
            <person name="Gilroy R."/>
            <person name="Ravi A."/>
            <person name="Getino M."/>
            <person name="Pursley I."/>
            <person name="Horton D.L."/>
            <person name="Alikhan N.F."/>
            <person name="Baker D."/>
            <person name="Gharbi K."/>
            <person name="Hall N."/>
            <person name="Watson M."/>
            <person name="Adriaenssens E.M."/>
            <person name="Foster-Nyarko E."/>
            <person name="Jarju S."/>
            <person name="Secka A."/>
            <person name="Antonio M."/>
            <person name="Oren A."/>
            <person name="Chaudhuri R.R."/>
            <person name="La Ragione R."/>
            <person name="Hildebrand F."/>
            <person name="Pallen M.J."/>
        </authorList>
    </citation>
    <scope>NUCLEOTIDE SEQUENCE</scope>
    <source>
        <strain evidence="7">ChiGjej3B3-7149</strain>
    </source>
</reference>
<dbReference type="Gene3D" id="1.10.10.60">
    <property type="entry name" value="Homeodomain-like"/>
    <property type="match status" value="1"/>
</dbReference>
<feature type="domain" description="PAS" evidence="6">
    <location>
        <begin position="206"/>
        <end position="260"/>
    </location>
</feature>
<evidence type="ECO:0000256" key="1">
    <source>
        <dbReference type="ARBA" id="ARBA00022741"/>
    </source>
</evidence>
<dbReference type="SUPFAM" id="SSF52540">
    <property type="entry name" value="P-loop containing nucleoside triphosphate hydrolases"/>
    <property type="match status" value="1"/>
</dbReference>
<dbReference type="SUPFAM" id="SSF46689">
    <property type="entry name" value="Homeodomain-like"/>
    <property type="match status" value="1"/>
</dbReference>
<organism evidence="7 8">
    <name type="scientific">Candidatus Scatomorpha intestinigallinarum</name>
    <dbReference type="NCBI Taxonomy" id="2840923"/>
    <lineage>
        <taxon>Bacteria</taxon>
        <taxon>Bacillati</taxon>
        <taxon>Bacillota</taxon>
        <taxon>Clostridia</taxon>
        <taxon>Eubacteriales</taxon>
        <taxon>Candidatus Scatomorpha</taxon>
    </lineage>
</organism>
<protein>
    <submittedName>
        <fullName evidence="7">Sigma-54-dependent Fis family transcriptional regulator</fullName>
    </submittedName>
</protein>
<dbReference type="InterPro" id="IPR009057">
    <property type="entry name" value="Homeodomain-like_sf"/>
</dbReference>
<dbReference type="InterPro" id="IPR025662">
    <property type="entry name" value="Sigma_54_int_dom_ATP-bd_1"/>
</dbReference>
<dbReference type="InterPro" id="IPR027417">
    <property type="entry name" value="P-loop_NTPase"/>
</dbReference>
<dbReference type="Pfam" id="PF02954">
    <property type="entry name" value="HTH_8"/>
    <property type="match status" value="1"/>
</dbReference>
<feature type="domain" description="Sigma-54 factor interaction" evidence="5">
    <location>
        <begin position="334"/>
        <end position="565"/>
    </location>
</feature>
<evidence type="ECO:0000256" key="3">
    <source>
        <dbReference type="ARBA" id="ARBA00023015"/>
    </source>
</evidence>
<dbReference type="GO" id="GO:0043565">
    <property type="term" value="F:sequence-specific DNA binding"/>
    <property type="evidence" value="ECO:0007669"/>
    <property type="project" value="InterPro"/>
</dbReference>
<dbReference type="GO" id="GO:0005524">
    <property type="term" value="F:ATP binding"/>
    <property type="evidence" value="ECO:0007669"/>
    <property type="project" value="UniProtKB-KW"/>
</dbReference>
<dbReference type="FunFam" id="3.40.50.300:FF:000006">
    <property type="entry name" value="DNA-binding transcriptional regulator NtrC"/>
    <property type="match status" value="1"/>
</dbReference>
<reference evidence="7" key="1">
    <citation type="submission" date="2020-10" db="EMBL/GenBank/DDBJ databases">
        <authorList>
            <person name="Gilroy R."/>
        </authorList>
    </citation>
    <scope>NUCLEOTIDE SEQUENCE</scope>
    <source>
        <strain evidence="7">ChiGjej3B3-7149</strain>
    </source>
</reference>
<dbReference type="PROSITE" id="PS00675">
    <property type="entry name" value="SIGMA54_INTERACT_1"/>
    <property type="match status" value="1"/>
</dbReference>
<sequence>MKDLRRFEEIWAAYVYEGRLDSSVQPAVAECWRKCREAGVDPNGGIGRRVDDAVFRSIREANSTLMEIALPIMQSVFDIVRRTGFLMVLTDSAGYVLETMGDESIMERTEDLRFVPGALWSNLSVGTNAISVALDCDTPIQMVGPEHYCRTHHSWTCSAAPIHGINGEVIGCFNMSGDASGVHDHTLAVVLAAVYGIEGKLSLLHNAEIMRAALEGSADGIVLLGQDDYRAIWMNSAAGRLLGLSLEELKGRDFRRLMPDIGWDAMDWRRGSRCFSDDTRLISGDDLLHCSASVSPSMDYDVRTLCVTLKKQKHLLDSVNKVSGNRAIYTFQDIYTRDPAMKKTIALARRYAQYDGNILIEGESGTGKELFAQSMHNEGSRSEGPFVAINCASIPRDLLERELFGYEAGTFPGAHSGEGNPGRFELANHGTLFLDEIGELPIEFQSKLLRAVETHRITRVGGSQEIDLDIRIIASTNRKLEQLAVEGGFRQDLYFRLNVLKLEIPPLRERPGDIGLCAGHFLERLNKMSPEPERSMAPEFLSGLMEYDWPGNVRELQNTIERAYYSTIGALLDAQSLRLSLCPSSKPPAEPASEAGELLSALTLSGGSVEDAARRLGMSRATLYRKIKRCGIDVKSMR</sequence>
<dbReference type="InterPro" id="IPR003593">
    <property type="entry name" value="AAA+_ATPase"/>
</dbReference>
<dbReference type="Pfam" id="PF25601">
    <property type="entry name" value="AAA_lid_14"/>
    <property type="match status" value="1"/>
</dbReference>
<keyword evidence="2" id="KW-0067">ATP-binding</keyword>
<dbReference type="Gene3D" id="3.40.50.300">
    <property type="entry name" value="P-loop containing nucleotide triphosphate hydrolases"/>
    <property type="match status" value="1"/>
</dbReference>
<dbReference type="SMART" id="SM00382">
    <property type="entry name" value="AAA"/>
    <property type="match status" value="1"/>
</dbReference>
<keyword evidence="3" id="KW-0805">Transcription regulation</keyword>
<dbReference type="PROSITE" id="PS00688">
    <property type="entry name" value="SIGMA54_INTERACT_3"/>
    <property type="match status" value="1"/>
</dbReference>
<dbReference type="Pfam" id="PF00158">
    <property type="entry name" value="Sigma54_activat"/>
    <property type="match status" value="1"/>
</dbReference>
<dbReference type="PROSITE" id="PS50112">
    <property type="entry name" value="PAS"/>
    <property type="match status" value="1"/>
</dbReference>
<evidence type="ECO:0000256" key="2">
    <source>
        <dbReference type="ARBA" id="ARBA00022840"/>
    </source>
</evidence>
<dbReference type="GO" id="GO:0006355">
    <property type="term" value="P:regulation of DNA-templated transcription"/>
    <property type="evidence" value="ECO:0007669"/>
    <property type="project" value="InterPro"/>
</dbReference>
<dbReference type="Gene3D" id="3.30.450.20">
    <property type="entry name" value="PAS domain"/>
    <property type="match status" value="1"/>
</dbReference>
<dbReference type="InterPro" id="IPR058031">
    <property type="entry name" value="AAA_lid_NorR"/>
</dbReference>
<evidence type="ECO:0000313" key="8">
    <source>
        <dbReference type="Proteomes" id="UP000824238"/>
    </source>
</evidence>
<evidence type="ECO:0000259" key="6">
    <source>
        <dbReference type="PROSITE" id="PS50112"/>
    </source>
</evidence>
<dbReference type="EMBL" id="DVHH01000149">
    <property type="protein sequence ID" value="HIR55131.1"/>
    <property type="molecule type" value="Genomic_DNA"/>
</dbReference>
<dbReference type="InterPro" id="IPR000014">
    <property type="entry name" value="PAS"/>
</dbReference>
<keyword evidence="4" id="KW-0804">Transcription</keyword>
<evidence type="ECO:0000313" key="7">
    <source>
        <dbReference type="EMBL" id="HIR55131.1"/>
    </source>
</evidence>
<dbReference type="PRINTS" id="PR01590">
    <property type="entry name" value="HTHFIS"/>
</dbReference>
<dbReference type="Pfam" id="PF13188">
    <property type="entry name" value="PAS_8"/>
    <property type="match status" value="1"/>
</dbReference>
<dbReference type="Gene3D" id="3.30.450.40">
    <property type="match status" value="1"/>
</dbReference>
<evidence type="ECO:0000259" key="5">
    <source>
        <dbReference type="PROSITE" id="PS50045"/>
    </source>
</evidence>
<dbReference type="SUPFAM" id="SSF55785">
    <property type="entry name" value="PYP-like sensor domain (PAS domain)"/>
    <property type="match status" value="1"/>
</dbReference>
<dbReference type="Gene3D" id="1.10.8.60">
    <property type="match status" value="1"/>
</dbReference>
<dbReference type="InterPro" id="IPR025944">
    <property type="entry name" value="Sigma_54_int_dom_CS"/>
</dbReference>
<evidence type="ECO:0000256" key="4">
    <source>
        <dbReference type="ARBA" id="ARBA00023163"/>
    </source>
</evidence>
<dbReference type="CDD" id="cd00009">
    <property type="entry name" value="AAA"/>
    <property type="match status" value="1"/>
</dbReference>
<dbReference type="InterPro" id="IPR029016">
    <property type="entry name" value="GAF-like_dom_sf"/>
</dbReference>
<dbReference type="PANTHER" id="PTHR32071">
    <property type="entry name" value="TRANSCRIPTIONAL REGULATORY PROTEIN"/>
    <property type="match status" value="1"/>
</dbReference>
<comment type="caution">
    <text evidence="7">The sequence shown here is derived from an EMBL/GenBank/DDBJ whole genome shotgun (WGS) entry which is preliminary data.</text>
</comment>
<gene>
    <name evidence="7" type="ORF">IAD36_06020</name>
</gene>
<dbReference type="InterPro" id="IPR002197">
    <property type="entry name" value="HTH_Fis"/>
</dbReference>
<name>A0A9D1IZ25_9FIRM</name>
<dbReference type="PANTHER" id="PTHR32071:SF57">
    <property type="entry name" value="C4-DICARBOXYLATE TRANSPORT TRANSCRIPTIONAL REGULATORY PROTEIN DCTD"/>
    <property type="match status" value="1"/>
</dbReference>
<dbReference type="Proteomes" id="UP000824238">
    <property type="component" value="Unassembled WGS sequence"/>
</dbReference>
<dbReference type="AlphaFoldDB" id="A0A9D1IZ25"/>
<dbReference type="InterPro" id="IPR002078">
    <property type="entry name" value="Sigma_54_int"/>
</dbReference>
<dbReference type="PROSITE" id="PS50045">
    <property type="entry name" value="SIGMA54_INTERACT_4"/>
    <property type="match status" value="1"/>
</dbReference>
<dbReference type="SUPFAM" id="SSF55781">
    <property type="entry name" value="GAF domain-like"/>
    <property type="match status" value="1"/>
</dbReference>
<proteinExistence type="predicted"/>